<comment type="subcellular location">
    <subcellularLocation>
        <location evidence="1 8">Cytoplasm</location>
    </subcellularLocation>
</comment>
<dbReference type="EMBL" id="CP109967">
    <property type="protein sequence ID" value="WAJ72362.1"/>
    <property type="molecule type" value="Genomic_DNA"/>
</dbReference>
<dbReference type="PANTHER" id="PTHR43033">
    <property type="entry name" value="TRNA(ILE)-LYSIDINE SYNTHASE-RELATED"/>
    <property type="match status" value="1"/>
</dbReference>
<keyword evidence="2 8" id="KW-0963">Cytoplasm</keyword>
<dbReference type="SUPFAM" id="SSF52402">
    <property type="entry name" value="Adenine nucleotide alpha hydrolases-like"/>
    <property type="match status" value="1"/>
</dbReference>
<reference evidence="10" key="1">
    <citation type="submission" date="2022-10" db="EMBL/GenBank/DDBJ databases">
        <title>Catenovulum adriacola sp. nov. isolated in the Harbour of Susak.</title>
        <authorList>
            <person name="Schoch T."/>
            <person name="Reich S.J."/>
            <person name="Stoeferle S."/>
            <person name="Flaiz M."/>
            <person name="Kazda M."/>
            <person name="Riedel C.U."/>
            <person name="Duerre P."/>
        </authorList>
    </citation>
    <scope>NUCLEOTIDE SEQUENCE</scope>
    <source>
        <strain evidence="10">TS8</strain>
        <plasmid evidence="10">pCadTS8_2</plasmid>
    </source>
</reference>
<evidence type="ECO:0000313" key="11">
    <source>
        <dbReference type="Proteomes" id="UP001163726"/>
    </source>
</evidence>
<dbReference type="Pfam" id="PF09179">
    <property type="entry name" value="TilS"/>
    <property type="match status" value="1"/>
</dbReference>
<keyword evidence="5 8" id="KW-0547">Nucleotide-binding</keyword>
<dbReference type="Pfam" id="PF01171">
    <property type="entry name" value="ATP_bind_3"/>
    <property type="match status" value="1"/>
</dbReference>
<dbReference type="InterPro" id="IPR012094">
    <property type="entry name" value="tRNA_Ile_lys_synt"/>
</dbReference>
<dbReference type="HAMAP" id="MF_01161">
    <property type="entry name" value="tRNA_Ile_lys_synt"/>
    <property type="match status" value="1"/>
</dbReference>
<dbReference type="InterPro" id="IPR012795">
    <property type="entry name" value="tRNA_Ile_lys_synt_N"/>
</dbReference>
<dbReference type="CDD" id="cd01992">
    <property type="entry name" value="TilS_N"/>
    <property type="match status" value="1"/>
</dbReference>
<dbReference type="Proteomes" id="UP001163726">
    <property type="component" value="Plasmid pCadTS8_2"/>
</dbReference>
<dbReference type="InterPro" id="IPR011063">
    <property type="entry name" value="TilS/TtcA_N"/>
</dbReference>
<dbReference type="Gene3D" id="1.20.59.20">
    <property type="match status" value="1"/>
</dbReference>
<dbReference type="Pfam" id="PF11734">
    <property type="entry name" value="TilS_C"/>
    <property type="match status" value="1"/>
</dbReference>
<evidence type="ECO:0000256" key="1">
    <source>
        <dbReference type="ARBA" id="ARBA00004496"/>
    </source>
</evidence>
<proteinExistence type="inferred from homology"/>
<comment type="function">
    <text evidence="8">Ligates lysine onto the cytidine present at position 34 of the AUA codon-specific tRNA(Ile) that contains the anticodon CAU, in an ATP-dependent manner. Cytidine is converted to lysidine, thus changing the amino acid specificity of the tRNA from methionine to isoleucine.</text>
</comment>
<keyword evidence="3 8" id="KW-0436">Ligase</keyword>
<feature type="binding site" evidence="8">
    <location>
        <begin position="26"/>
        <end position="31"/>
    </location>
    <ligand>
        <name>ATP</name>
        <dbReference type="ChEBI" id="CHEBI:30616"/>
    </ligand>
</feature>
<evidence type="ECO:0000259" key="9">
    <source>
        <dbReference type="SMART" id="SM00977"/>
    </source>
</evidence>
<dbReference type="PANTHER" id="PTHR43033:SF1">
    <property type="entry name" value="TRNA(ILE)-LYSIDINE SYNTHASE-RELATED"/>
    <property type="match status" value="1"/>
</dbReference>
<comment type="catalytic activity">
    <reaction evidence="7 8">
        <text>cytidine(34) in tRNA(Ile2) + L-lysine + ATP = lysidine(34) in tRNA(Ile2) + AMP + diphosphate + H(+)</text>
        <dbReference type="Rhea" id="RHEA:43744"/>
        <dbReference type="Rhea" id="RHEA-COMP:10625"/>
        <dbReference type="Rhea" id="RHEA-COMP:10670"/>
        <dbReference type="ChEBI" id="CHEBI:15378"/>
        <dbReference type="ChEBI" id="CHEBI:30616"/>
        <dbReference type="ChEBI" id="CHEBI:32551"/>
        <dbReference type="ChEBI" id="CHEBI:33019"/>
        <dbReference type="ChEBI" id="CHEBI:82748"/>
        <dbReference type="ChEBI" id="CHEBI:83665"/>
        <dbReference type="ChEBI" id="CHEBI:456215"/>
        <dbReference type="EC" id="6.3.4.19"/>
    </reaction>
</comment>
<dbReference type="SUPFAM" id="SSF56037">
    <property type="entry name" value="PheT/TilS domain"/>
    <property type="match status" value="1"/>
</dbReference>
<keyword evidence="10" id="KW-0614">Plasmid</keyword>
<evidence type="ECO:0000256" key="4">
    <source>
        <dbReference type="ARBA" id="ARBA00022694"/>
    </source>
</evidence>
<dbReference type="InterPro" id="IPR015262">
    <property type="entry name" value="tRNA_Ile_lys_synt_subst-bd"/>
</dbReference>
<sequence>MLLNTTELNQLEHFSQQQKTLFVGLSGGVDSVVLLDVLYQLSQDKSNNLTFNLAAIHVHHGLSKNANTWQDFCFKFCQQRNIPFQAQQVSLIRDKRQSLEALAREARYQIFSELSDEHSVLVTAQHLNDQAETFLLRLKRGSGPTGLSAMARLSDLPSQNKQSRILWRPLLKVSKTDILAYAKQHQLTWMEDESNLNNDFDRNFIRNQVLPLIETRWPEFQTCIARSAELCQQEQSILAQVAQQDLASLKLKNANHSIDLLAFNQLDSARQSNVLRYWLKQFSEPMPSQAVLEQIRQNSQASIDQQPKIKLGQGELWQYKKGLYYISQVQIAALNNIPHNLELEVSKLNLGNLTLDKQALDNQALAKRTVDKQAEPKTVLTLSNGQQLEINWRALGIQLHQQDKVTIEFSPSLKTKCRPKYRHCSKSIKQCLQELEIPIWQRPHIPYLFINNQLKAAIGFWECE</sequence>
<evidence type="ECO:0000256" key="5">
    <source>
        <dbReference type="ARBA" id="ARBA00022741"/>
    </source>
</evidence>
<geneLocation type="plasmid" evidence="10 11">
    <name>pCadTS8_2</name>
</geneLocation>
<accession>A0ABY7ASW0</accession>
<evidence type="ECO:0000313" key="10">
    <source>
        <dbReference type="EMBL" id="WAJ72362.1"/>
    </source>
</evidence>
<gene>
    <name evidence="8 10" type="primary">tilS</name>
    <name evidence="10" type="ORF">OLW01_16620</name>
</gene>
<dbReference type="Gene3D" id="3.40.50.620">
    <property type="entry name" value="HUPs"/>
    <property type="match status" value="1"/>
</dbReference>
<dbReference type="RefSeq" id="WP_268077122.1">
    <property type="nucleotide sequence ID" value="NZ_CP109967.1"/>
</dbReference>
<dbReference type="InterPro" id="IPR014729">
    <property type="entry name" value="Rossmann-like_a/b/a_fold"/>
</dbReference>
<organism evidence="10 11">
    <name type="scientific">Catenovulum adriaticum</name>
    <dbReference type="NCBI Taxonomy" id="2984846"/>
    <lineage>
        <taxon>Bacteria</taxon>
        <taxon>Pseudomonadati</taxon>
        <taxon>Pseudomonadota</taxon>
        <taxon>Gammaproteobacteria</taxon>
        <taxon>Alteromonadales</taxon>
        <taxon>Alteromonadaceae</taxon>
        <taxon>Catenovulum</taxon>
    </lineage>
</organism>
<evidence type="ECO:0000256" key="2">
    <source>
        <dbReference type="ARBA" id="ARBA00022490"/>
    </source>
</evidence>
<keyword evidence="6 8" id="KW-0067">ATP-binding</keyword>
<dbReference type="SUPFAM" id="SSF82829">
    <property type="entry name" value="MesJ substrate recognition domain-like"/>
    <property type="match status" value="1"/>
</dbReference>
<name>A0ABY7ASW0_9ALTE</name>
<dbReference type="GO" id="GO:0032267">
    <property type="term" value="F:tRNA(Ile)-lysidine synthase activity"/>
    <property type="evidence" value="ECO:0007669"/>
    <property type="project" value="UniProtKB-EC"/>
</dbReference>
<feature type="domain" description="Lysidine-tRNA(Ile) synthetase C-terminal" evidence="9">
    <location>
        <begin position="405"/>
        <end position="463"/>
    </location>
</feature>
<dbReference type="SMART" id="SM00977">
    <property type="entry name" value="TilS_C"/>
    <property type="match status" value="1"/>
</dbReference>
<evidence type="ECO:0000256" key="3">
    <source>
        <dbReference type="ARBA" id="ARBA00022598"/>
    </source>
</evidence>
<evidence type="ECO:0000256" key="6">
    <source>
        <dbReference type="ARBA" id="ARBA00022840"/>
    </source>
</evidence>
<comment type="similarity">
    <text evidence="8">Belongs to the tRNA(Ile)-lysidine synthase family.</text>
</comment>
<dbReference type="InterPro" id="IPR012796">
    <property type="entry name" value="Lysidine-tRNA-synth_C"/>
</dbReference>
<comment type="domain">
    <text evidence="8">The N-terminal region contains the highly conserved SGGXDS motif, predicted to be a P-loop motif involved in ATP binding.</text>
</comment>
<keyword evidence="4 8" id="KW-0819">tRNA processing</keyword>
<evidence type="ECO:0000256" key="8">
    <source>
        <dbReference type="HAMAP-Rule" id="MF_01161"/>
    </source>
</evidence>
<protein>
    <recommendedName>
        <fullName evidence="8">tRNA(Ile)-lysidine synthase</fullName>
        <ecNumber evidence="8">6.3.4.19</ecNumber>
    </recommendedName>
    <alternativeName>
        <fullName evidence="8">tRNA(Ile)-2-lysyl-cytidine synthase</fullName>
    </alternativeName>
    <alternativeName>
        <fullName evidence="8">tRNA(Ile)-lysidine synthetase</fullName>
    </alternativeName>
</protein>
<evidence type="ECO:0000256" key="7">
    <source>
        <dbReference type="ARBA" id="ARBA00048539"/>
    </source>
</evidence>
<keyword evidence="11" id="KW-1185">Reference proteome</keyword>
<dbReference type="EC" id="6.3.4.19" evidence="8"/>
<dbReference type="NCBIfam" id="TIGR02432">
    <property type="entry name" value="lysidine_TilS_N"/>
    <property type="match status" value="1"/>
</dbReference>